<reference evidence="1" key="1">
    <citation type="submission" date="2018-11" db="EMBL/GenBank/DDBJ databases">
        <authorList>
            <consortium name="Pathogen Informatics"/>
        </authorList>
    </citation>
    <scope>NUCLEOTIDE SEQUENCE</scope>
</reference>
<evidence type="ECO:0000313" key="2">
    <source>
        <dbReference type="Proteomes" id="UP000784294"/>
    </source>
</evidence>
<name>A0A3S5CHQ7_9PLAT</name>
<evidence type="ECO:0000313" key="1">
    <source>
        <dbReference type="EMBL" id="VEL22340.1"/>
    </source>
</evidence>
<gene>
    <name evidence="1" type="ORF">PXEA_LOCUS15780</name>
</gene>
<sequence>MFVEGVFSLVRRMAKLTDDADYDAGETFENAPSPLLMLGIMATTMADDFGLGIDGSWLEISINQNVPMKPVDGRPDGICLRLLVGSTFGSLHQTLLLQMQVSTTLMNQGLPRMYRIFRRIRRLFTPLISAPKGGGSSYTPENTVLYPSATCSVDVESIAWRGLSQSGRFGHSRPGVEQHFSSVELYD</sequence>
<organism evidence="1 2">
    <name type="scientific">Protopolystoma xenopodis</name>
    <dbReference type="NCBI Taxonomy" id="117903"/>
    <lineage>
        <taxon>Eukaryota</taxon>
        <taxon>Metazoa</taxon>
        <taxon>Spiralia</taxon>
        <taxon>Lophotrochozoa</taxon>
        <taxon>Platyhelminthes</taxon>
        <taxon>Monogenea</taxon>
        <taxon>Polyopisthocotylea</taxon>
        <taxon>Polystomatidea</taxon>
        <taxon>Polystomatidae</taxon>
        <taxon>Protopolystoma</taxon>
    </lineage>
</organism>
<keyword evidence="2" id="KW-1185">Reference proteome</keyword>
<dbReference type="EMBL" id="CAAALY010055914">
    <property type="protein sequence ID" value="VEL22340.1"/>
    <property type="molecule type" value="Genomic_DNA"/>
</dbReference>
<comment type="caution">
    <text evidence="1">The sequence shown here is derived from an EMBL/GenBank/DDBJ whole genome shotgun (WGS) entry which is preliminary data.</text>
</comment>
<proteinExistence type="predicted"/>
<dbReference type="Proteomes" id="UP000784294">
    <property type="component" value="Unassembled WGS sequence"/>
</dbReference>
<accession>A0A3S5CHQ7</accession>
<dbReference type="AlphaFoldDB" id="A0A3S5CHQ7"/>
<protein>
    <submittedName>
        <fullName evidence="1">Uncharacterized protein</fullName>
    </submittedName>
</protein>